<name>A0A2J7Z3F4_STRMQ</name>
<dbReference type="PANTHER" id="PTHR45527:SF1">
    <property type="entry name" value="FATTY ACID SYNTHASE"/>
    <property type="match status" value="1"/>
</dbReference>
<dbReference type="FunFam" id="3.40.50.980:FF:000001">
    <property type="entry name" value="Non-ribosomal peptide synthetase"/>
    <property type="match status" value="1"/>
</dbReference>
<feature type="compositionally biased region" description="Low complexity" evidence="4">
    <location>
        <begin position="93"/>
        <end position="109"/>
    </location>
</feature>
<evidence type="ECO:0000256" key="4">
    <source>
        <dbReference type="SAM" id="MobiDB-lite"/>
    </source>
</evidence>
<dbReference type="SUPFAM" id="SSF52777">
    <property type="entry name" value="CoA-dependent acyltransferases"/>
    <property type="match status" value="2"/>
</dbReference>
<comment type="caution">
    <text evidence="6">The sequence shown here is derived from an EMBL/GenBank/DDBJ whole genome shotgun (WGS) entry which is preliminary data.</text>
</comment>
<comment type="cofactor">
    <cofactor evidence="1">
        <name>pantetheine 4'-phosphate</name>
        <dbReference type="ChEBI" id="CHEBI:47942"/>
    </cofactor>
</comment>
<dbReference type="Proteomes" id="UP000236520">
    <property type="component" value="Unassembled WGS sequence"/>
</dbReference>
<dbReference type="FunFam" id="3.40.50.12780:FF:000012">
    <property type="entry name" value="Non-ribosomal peptide synthetase"/>
    <property type="match status" value="1"/>
</dbReference>
<dbReference type="Gene3D" id="3.30.559.10">
    <property type="entry name" value="Chloramphenicol acetyltransferase-like domain"/>
    <property type="match status" value="1"/>
</dbReference>
<protein>
    <recommendedName>
        <fullName evidence="5">Carrier domain-containing protein</fullName>
    </recommendedName>
</protein>
<dbReference type="Pfam" id="PF00668">
    <property type="entry name" value="Condensation"/>
    <property type="match status" value="1"/>
</dbReference>
<dbReference type="RefSeq" id="WP_102933443.1">
    <property type="nucleotide sequence ID" value="NZ_LJIW01000001.1"/>
</dbReference>
<dbReference type="InterPro" id="IPR020806">
    <property type="entry name" value="PKS_PP-bd"/>
</dbReference>
<dbReference type="InterPro" id="IPR045851">
    <property type="entry name" value="AMP-bd_C_sf"/>
</dbReference>
<dbReference type="Gene3D" id="2.30.38.10">
    <property type="entry name" value="Luciferase, Domain 3"/>
    <property type="match status" value="1"/>
</dbReference>
<keyword evidence="2" id="KW-0596">Phosphopantetheine</keyword>
<dbReference type="EMBL" id="LJIW01000001">
    <property type="protein sequence ID" value="PNG94794.1"/>
    <property type="molecule type" value="Genomic_DNA"/>
</dbReference>
<evidence type="ECO:0000256" key="3">
    <source>
        <dbReference type="ARBA" id="ARBA00022553"/>
    </source>
</evidence>
<dbReference type="InterPro" id="IPR023213">
    <property type="entry name" value="CAT-like_dom_sf"/>
</dbReference>
<dbReference type="GO" id="GO:0005737">
    <property type="term" value="C:cytoplasm"/>
    <property type="evidence" value="ECO:0007669"/>
    <property type="project" value="TreeGrafter"/>
</dbReference>
<dbReference type="SMART" id="SM00823">
    <property type="entry name" value="PKS_PP"/>
    <property type="match status" value="1"/>
</dbReference>
<dbReference type="InterPro" id="IPR009081">
    <property type="entry name" value="PP-bd_ACP"/>
</dbReference>
<dbReference type="GO" id="GO:0043041">
    <property type="term" value="P:amino acid activation for nonribosomal peptide biosynthetic process"/>
    <property type="evidence" value="ECO:0007669"/>
    <property type="project" value="TreeGrafter"/>
</dbReference>
<dbReference type="GO" id="GO:0003824">
    <property type="term" value="F:catalytic activity"/>
    <property type="evidence" value="ECO:0007669"/>
    <property type="project" value="InterPro"/>
</dbReference>
<keyword evidence="3" id="KW-0597">Phosphoprotein</keyword>
<feature type="domain" description="Carrier" evidence="5">
    <location>
        <begin position="16"/>
        <end position="92"/>
    </location>
</feature>
<evidence type="ECO:0000256" key="2">
    <source>
        <dbReference type="ARBA" id="ARBA00022450"/>
    </source>
</evidence>
<dbReference type="CDD" id="cd19531">
    <property type="entry name" value="LCL_NRPS-like"/>
    <property type="match status" value="1"/>
</dbReference>
<accession>A0A2J7Z3F4</accession>
<feature type="region of interest" description="Disordered" evidence="4">
    <location>
        <begin position="91"/>
        <end position="129"/>
    </location>
</feature>
<keyword evidence="7" id="KW-1185">Reference proteome</keyword>
<dbReference type="GO" id="GO:0008610">
    <property type="term" value="P:lipid biosynthetic process"/>
    <property type="evidence" value="ECO:0007669"/>
    <property type="project" value="UniProtKB-ARBA"/>
</dbReference>
<dbReference type="Pfam" id="PF00550">
    <property type="entry name" value="PP-binding"/>
    <property type="match status" value="1"/>
</dbReference>
<evidence type="ECO:0000313" key="7">
    <source>
        <dbReference type="Proteomes" id="UP000236520"/>
    </source>
</evidence>
<dbReference type="InterPro" id="IPR036736">
    <property type="entry name" value="ACP-like_sf"/>
</dbReference>
<dbReference type="InterPro" id="IPR025110">
    <property type="entry name" value="AMP-bd_C"/>
</dbReference>
<dbReference type="Pfam" id="PF00501">
    <property type="entry name" value="AMP-binding"/>
    <property type="match status" value="1"/>
</dbReference>
<dbReference type="GO" id="GO:0044550">
    <property type="term" value="P:secondary metabolite biosynthetic process"/>
    <property type="evidence" value="ECO:0007669"/>
    <property type="project" value="TreeGrafter"/>
</dbReference>
<organism evidence="6 7">
    <name type="scientific">Streptomyces malaysiensis</name>
    <dbReference type="NCBI Taxonomy" id="92644"/>
    <lineage>
        <taxon>Bacteria</taxon>
        <taxon>Bacillati</taxon>
        <taxon>Actinomycetota</taxon>
        <taxon>Actinomycetes</taxon>
        <taxon>Kitasatosporales</taxon>
        <taxon>Streptomycetaceae</taxon>
        <taxon>Streptomyces</taxon>
        <taxon>Streptomyces violaceusniger group</taxon>
    </lineage>
</organism>
<dbReference type="InterPro" id="IPR010071">
    <property type="entry name" value="AA_adenyl_dom"/>
</dbReference>
<dbReference type="SUPFAM" id="SSF47336">
    <property type="entry name" value="ACP-like"/>
    <property type="match status" value="1"/>
</dbReference>
<evidence type="ECO:0000259" key="5">
    <source>
        <dbReference type="PROSITE" id="PS50075"/>
    </source>
</evidence>
<gene>
    <name evidence="6" type="ORF">SMF913_10819</name>
</gene>
<evidence type="ECO:0000313" key="6">
    <source>
        <dbReference type="EMBL" id="PNG94794.1"/>
    </source>
</evidence>
<dbReference type="GO" id="GO:0017000">
    <property type="term" value="P:antibiotic biosynthetic process"/>
    <property type="evidence" value="ECO:0007669"/>
    <property type="project" value="UniProtKB-ARBA"/>
</dbReference>
<dbReference type="PROSITE" id="PS50075">
    <property type="entry name" value="CARRIER"/>
    <property type="match status" value="1"/>
</dbReference>
<dbReference type="GO" id="GO:0031177">
    <property type="term" value="F:phosphopantetheine binding"/>
    <property type="evidence" value="ECO:0007669"/>
    <property type="project" value="InterPro"/>
</dbReference>
<dbReference type="InterPro" id="IPR000873">
    <property type="entry name" value="AMP-dep_synth/lig_dom"/>
</dbReference>
<dbReference type="Gene3D" id="1.10.1200.10">
    <property type="entry name" value="ACP-like"/>
    <property type="match status" value="1"/>
</dbReference>
<dbReference type="Gene3D" id="3.30.559.30">
    <property type="entry name" value="Nonribosomal peptide synthetase, condensation domain"/>
    <property type="match status" value="1"/>
</dbReference>
<dbReference type="SUPFAM" id="SSF56801">
    <property type="entry name" value="Acetyl-CoA synthetase-like"/>
    <property type="match status" value="1"/>
</dbReference>
<dbReference type="PANTHER" id="PTHR45527">
    <property type="entry name" value="NONRIBOSOMAL PEPTIDE SYNTHETASE"/>
    <property type="match status" value="1"/>
</dbReference>
<proteinExistence type="predicted"/>
<dbReference type="AlphaFoldDB" id="A0A2J7Z3F4"/>
<dbReference type="PROSITE" id="PS00455">
    <property type="entry name" value="AMP_BINDING"/>
    <property type="match status" value="1"/>
</dbReference>
<dbReference type="Gene3D" id="3.30.300.30">
    <property type="match status" value="1"/>
</dbReference>
<evidence type="ECO:0000256" key="1">
    <source>
        <dbReference type="ARBA" id="ARBA00001957"/>
    </source>
</evidence>
<dbReference type="Gene3D" id="3.40.50.980">
    <property type="match status" value="2"/>
</dbReference>
<dbReference type="InterPro" id="IPR020845">
    <property type="entry name" value="AMP-binding_CS"/>
</dbReference>
<dbReference type="CDD" id="cd05930">
    <property type="entry name" value="A_NRPS"/>
    <property type="match status" value="1"/>
</dbReference>
<sequence length="1116" mass="118897">MTQHPTAGAASDGSLDARDARVDEVLTEALKSVLGKAGADDEALFSDLGGDSLRAVRVLAACWRSLGVELPLRSLAPSTRLGDFRRALREAVGETPAPGTPAPGVDPGGEQQRPEPDRPSANSAASEDTGRIARQPYGAALPLSPGQESLYALYRADPANPAYNVPLTLRLDAPDGGPDGRRIRSALEELALRHTALRTVFTERDGGAVASVRERPDTAWRTEDLSALPPAEREERAEALVREASVTPLELDRSPVRALLIRLTDDSGLLVLVLHHIVCDAWSLRVLVDDLLELCGGRDPAPDGSGAPLGAVDVAAWERERLSGERRERLTAFWRQALDGVPEVLELPADRPRPAVRTFRGARIPVRLDRTLVAALTTYARERGVTLFTALAAGCALTLRRYTGQDDFVLGFPVAGRVRPELDQVVGYLTKTVPLRVRLDDRPATGTLLTRLHEGIALAQEHAELPLDAIADAIGVRRAPGVPPLVQCALVLFADGRQTVAPPGLRALRAEPGTGTSKFDLNWYLEERDGELAGYVEFSTDLFDTATAERLHGHFAGLLRALATADPERPATRLPMLTAGEHTELLGRAQPLGMAGEADWLPVHRMFEREAAARPDHAALWHSGGSVTYAELDARANALARALAARGLGPEDLVGVHIGRSPEQMAALLAVLKTGAAYLPLDPAYPADRLAYMARDARLAAVLTQGQAPAFAVAAGVSEIIDITAVHDTGGGAPDTAPAGPDGLAYVIYTSGTTGRPKGVQITHRALANVITASRADFGIGQDSRVLQVVSFNFDASVWEIFMALACGATLCLGPPDVARAERSIESVIRDCGATLMYLPPALLSLVDPGAVPGVRLAITGGDLITGELRRRWTDRCRFFVAYGPTEGTIVQTWQEHTADVSAALPIGRPFAGVRLYVLDAELDPVPIGAVGEVYVGGLAVSRGYRDRPGPTAAAYLPDPYAAWPGARMYRTGDRVRRLPGGELTFVGRTDHQVKVRGYRIEPAEVEAALLKCPGVEAAAVMAEPGPGGRSRLVAYAVTSPDRPEALAGLRDALRATLPDHMVPSRIHRVPTVPLTANGKVDRAALPALADVDDDALIRLLDQVEGLAPEDGRATA</sequence>
<dbReference type="NCBIfam" id="TIGR01733">
    <property type="entry name" value="AA-adenyl-dom"/>
    <property type="match status" value="1"/>
</dbReference>
<dbReference type="Pfam" id="PF13193">
    <property type="entry name" value="AMP-binding_C"/>
    <property type="match status" value="1"/>
</dbReference>
<dbReference type="InterPro" id="IPR001242">
    <property type="entry name" value="Condensation_dom"/>
</dbReference>
<reference evidence="6 7" key="1">
    <citation type="submission" date="2015-09" db="EMBL/GenBank/DDBJ databases">
        <title>Genome sequence, genome mining and natural product profiling of a biocontrol bacterium Streptomyces malaysiensis F913.</title>
        <authorList>
            <person name="Xu Y."/>
            <person name="Wei J."/>
            <person name="Xie J."/>
            <person name="Li T."/>
            <person name="Zhou Z."/>
        </authorList>
    </citation>
    <scope>NUCLEOTIDE SEQUENCE [LARGE SCALE GENOMIC DNA]</scope>
    <source>
        <strain evidence="6 7">F913</strain>
    </source>
</reference>